<dbReference type="OrthoDB" id="193380at2759"/>
<dbReference type="PIRSF" id="PIRSF000484">
    <property type="entry name" value="NAPRT"/>
    <property type="match status" value="1"/>
</dbReference>
<evidence type="ECO:0000313" key="12">
    <source>
        <dbReference type="Proteomes" id="UP000230002"/>
    </source>
</evidence>
<keyword evidence="6 8" id="KW-0662">Pyridine nucleotide biosynthesis</keyword>
<evidence type="ECO:0000256" key="5">
    <source>
        <dbReference type="ARBA" id="ARBA00022598"/>
    </source>
</evidence>
<dbReference type="Pfam" id="PF04095">
    <property type="entry name" value="NAPRTase"/>
    <property type="match status" value="1"/>
</dbReference>
<dbReference type="GO" id="GO:0005829">
    <property type="term" value="C:cytosol"/>
    <property type="evidence" value="ECO:0007669"/>
    <property type="project" value="TreeGrafter"/>
</dbReference>
<name>A0A2G8S831_9APHY</name>
<dbReference type="STRING" id="1077348.A0A2G8S831"/>
<evidence type="ECO:0000259" key="10">
    <source>
        <dbReference type="Pfam" id="PF17767"/>
    </source>
</evidence>
<feature type="domain" description="Nicotinate/nicotinamide phosphoribosyltransferase" evidence="9">
    <location>
        <begin position="162"/>
        <end position="401"/>
    </location>
</feature>
<evidence type="ECO:0000256" key="8">
    <source>
        <dbReference type="RuleBase" id="RU003838"/>
    </source>
</evidence>
<evidence type="ECO:0000259" key="9">
    <source>
        <dbReference type="Pfam" id="PF04095"/>
    </source>
</evidence>
<evidence type="ECO:0000313" key="11">
    <source>
        <dbReference type="EMBL" id="PIL29887.1"/>
    </source>
</evidence>
<dbReference type="EC" id="6.3.4.21" evidence="3 8"/>
<dbReference type="InterPro" id="IPR006406">
    <property type="entry name" value="Nic_PRibTrfase"/>
</dbReference>
<sequence>MQQAVLQHFPAVQATYTFTLRDRHLYFTRQVFDRLARSTAEFGKIALSKEERVWLEKACPYFKPSYLDYLEAYRFKPEQLHLRFESIPEDVEKNNRHDSSARGLITINVTGPWLETILWEVPLMACLSEVYFTTVDTDWDYAGQGDIAYRKAATLLKKGCVFSEFGTRRRRSAKTQEIVMEALLRAAHDHPGEGKVNGTSNVHFAMRFNAMPVGTIAHEWFMGIGALKGYDNANGTSLKLWEETYPDALLIALTDTFSTEAFFKDFLANRHFAEHWTGLRQDSGDPYVFAPRAKEVYEQLGLDYTKKTIIFSDALDVEKALQLKKQCDRLGFRCSFGIGTSLTNDFKKKSSGGTEKSKALNMVIKLSSVEGKPAVKISDEITKNTGDTATVRYVKELFDIPITDKDETVS</sequence>
<dbReference type="EMBL" id="AYKW01000018">
    <property type="protein sequence ID" value="PIL29887.1"/>
    <property type="molecule type" value="Genomic_DNA"/>
</dbReference>
<evidence type="ECO:0000256" key="6">
    <source>
        <dbReference type="ARBA" id="ARBA00022642"/>
    </source>
</evidence>
<comment type="pathway">
    <text evidence="1 8">Cofactor biosynthesis; NAD(+) biosynthesis; nicotinate D-ribonucleotide from nicotinate: step 1/1.</text>
</comment>
<evidence type="ECO:0000256" key="2">
    <source>
        <dbReference type="ARBA" id="ARBA00010897"/>
    </source>
</evidence>
<organism evidence="11 12">
    <name type="scientific">Ganoderma sinense ZZ0214-1</name>
    <dbReference type="NCBI Taxonomy" id="1077348"/>
    <lineage>
        <taxon>Eukaryota</taxon>
        <taxon>Fungi</taxon>
        <taxon>Dikarya</taxon>
        <taxon>Basidiomycota</taxon>
        <taxon>Agaricomycotina</taxon>
        <taxon>Agaricomycetes</taxon>
        <taxon>Polyporales</taxon>
        <taxon>Polyporaceae</taxon>
        <taxon>Ganoderma</taxon>
    </lineage>
</organism>
<comment type="similarity">
    <text evidence="2 8">Belongs to the NAPRTase family.</text>
</comment>
<evidence type="ECO:0000256" key="3">
    <source>
        <dbReference type="ARBA" id="ARBA00013236"/>
    </source>
</evidence>
<dbReference type="SUPFAM" id="SSF54675">
    <property type="entry name" value="Nicotinate/Quinolinate PRTase N-terminal domain-like"/>
    <property type="match status" value="1"/>
</dbReference>
<reference evidence="11 12" key="1">
    <citation type="journal article" date="2015" name="Sci. Rep.">
        <title>Chromosome-level genome map provides insights into diverse defense mechanisms in the medicinal fungus Ganoderma sinense.</title>
        <authorList>
            <person name="Zhu Y."/>
            <person name="Xu J."/>
            <person name="Sun C."/>
            <person name="Zhou S."/>
            <person name="Xu H."/>
            <person name="Nelson D.R."/>
            <person name="Qian J."/>
            <person name="Song J."/>
            <person name="Luo H."/>
            <person name="Xiang L."/>
            <person name="Li Y."/>
            <person name="Xu Z."/>
            <person name="Ji A."/>
            <person name="Wang L."/>
            <person name="Lu S."/>
            <person name="Hayward A."/>
            <person name="Sun W."/>
            <person name="Li X."/>
            <person name="Schwartz D.C."/>
            <person name="Wang Y."/>
            <person name="Chen S."/>
        </authorList>
    </citation>
    <scope>NUCLEOTIDE SEQUENCE [LARGE SCALE GENOMIC DNA]</scope>
    <source>
        <strain evidence="11 12">ZZ0214-1</strain>
    </source>
</reference>
<dbReference type="NCBIfam" id="TIGR01514">
    <property type="entry name" value="NAPRTase"/>
    <property type="match status" value="1"/>
</dbReference>
<dbReference type="InterPro" id="IPR040727">
    <property type="entry name" value="NAPRTase_N"/>
</dbReference>
<comment type="PTM">
    <text evidence="8">Transiently phosphorylated on a His residue during the reaction cycle. Phosphorylation strongly increases the affinity for substrates and increases the rate of nicotinate D-ribonucleotide production. Dephosphorylation regenerates the low-affinity form of the enzyme, leading to product release.</text>
</comment>
<gene>
    <name evidence="11" type="ORF">GSI_08096</name>
</gene>
<evidence type="ECO:0000256" key="4">
    <source>
        <dbReference type="ARBA" id="ARBA00022553"/>
    </source>
</evidence>
<dbReference type="AlphaFoldDB" id="A0A2G8S831"/>
<dbReference type="SUPFAM" id="SSF51690">
    <property type="entry name" value="Nicotinate/Quinolinate PRTase C-terminal domain-like"/>
    <property type="match status" value="1"/>
</dbReference>
<dbReference type="PANTHER" id="PTHR11098:SF1">
    <property type="entry name" value="NICOTINATE PHOSPHORIBOSYLTRANSFERASE"/>
    <property type="match status" value="1"/>
</dbReference>
<accession>A0A2G8S831</accession>
<dbReference type="Proteomes" id="UP000230002">
    <property type="component" value="Unassembled WGS sequence"/>
</dbReference>
<evidence type="ECO:0000256" key="7">
    <source>
        <dbReference type="ARBA" id="ARBA00048668"/>
    </source>
</evidence>
<dbReference type="GO" id="GO:0034355">
    <property type="term" value="P:NAD+ biosynthetic process via the salvage pathway"/>
    <property type="evidence" value="ECO:0007669"/>
    <property type="project" value="TreeGrafter"/>
</dbReference>
<dbReference type="UniPathway" id="UPA00253">
    <property type="reaction ID" value="UER00457"/>
</dbReference>
<keyword evidence="12" id="KW-1185">Reference proteome</keyword>
<keyword evidence="5 8" id="KW-0436">Ligase</keyword>
<keyword evidence="4" id="KW-0597">Phosphoprotein</keyword>
<comment type="caution">
    <text evidence="11">The sequence shown here is derived from an EMBL/GenBank/DDBJ whole genome shotgun (WGS) entry which is preliminary data.</text>
</comment>
<dbReference type="InterPro" id="IPR036068">
    <property type="entry name" value="Nicotinate_pribotase-like_C"/>
</dbReference>
<dbReference type="Gene3D" id="3.20.140.10">
    <property type="entry name" value="nicotinate phosphoribosyltransferase"/>
    <property type="match status" value="1"/>
</dbReference>
<comment type="function">
    <text evidence="8">Catalyzes the synthesis of beta-nicotinate D-ribonucleotide from nicotinate and 5-phospho-D-ribose 1-phosphate at the expense of ATP.</text>
</comment>
<dbReference type="PANTHER" id="PTHR11098">
    <property type="entry name" value="NICOTINATE PHOSPHORIBOSYLTRANSFERASE"/>
    <property type="match status" value="1"/>
</dbReference>
<feature type="domain" description="Nicotinate phosphoribosyltransferase N-terminal" evidence="10">
    <location>
        <begin position="1"/>
        <end position="128"/>
    </location>
</feature>
<comment type="catalytic activity">
    <reaction evidence="7 8">
        <text>5-phospho-alpha-D-ribose 1-diphosphate + nicotinate + ATP + H2O = nicotinate beta-D-ribonucleotide + ADP + phosphate + diphosphate</text>
        <dbReference type="Rhea" id="RHEA:36163"/>
        <dbReference type="ChEBI" id="CHEBI:15377"/>
        <dbReference type="ChEBI" id="CHEBI:30616"/>
        <dbReference type="ChEBI" id="CHEBI:32544"/>
        <dbReference type="ChEBI" id="CHEBI:33019"/>
        <dbReference type="ChEBI" id="CHEBI:43474"/>
        <dbReference type="ChEBI" id="CHEBI:57502"/>
        <dbReference type="ChEBI" id="CHEBI:58017"/>
        <dbReference type="ChEBI" id="CHEBI:456216"/>
        <dbReference type="EC" id="6.3.4.21"/>
    </reaction>
</comment>
<dbReference type="InterPro" id="IPR041525">
    <property type="entry name" value="N/Namide_PRibTrfase"/>
</dbReference>
<dbReference type="GO" id="GO:0004516">
    <property type="term" value="F:nicotinate phosphoribosyltransferase activity"/>
    <property type="evidence" value="ECO:0007669"/>
    <property type="project" value="UniProtKB-UniRule"/>
</dbReference>
<dbReference type="InterPro" id="IPR007229">
    <property type="entry name" value="Nic_PRibTrfase-Fam"/>
</dbReference>
<protein>
    <recommendedName>
        <fullName evidence="3 8">Nicotinate phosphoribosyltransferase</fullName>
        <ecNumber evidence="3 8">6.3.4.21</ecNumber>
    </recommendedName>
</protein>
<dbReference type="Pfam" id="PF17767">
    <property type="entry name" value="NAPRTase_N"/>
    <property type="match status" value="1"/>
</dbReference>
<evidence type="ECO:0000256" key="1">
    <source>
        <dbReference type="ARBA" id="ARBA00004952"/>
    </source>
</evidence>
<proteinExistence type="inferred from homology"/>